<evidence type="ECO:0000256" key="3">
    <source>
        <dbReference type="ARBA" id="ARBA00023004"/>
    </source>
</evidence>
<evidence type="ECO:0000256" key="2">
    <source>
        <dbReference type="ARBA" id="ARBA00022896"/>
    </source>
</evidence>
<name>A0ABQ9UV65_SAGOE</name>
<dbReference type="EMBL" id="JASSZA010000010">
    <property type="protein sequence ID" value="KAK2100963.1"/>
    <property type="molecule type" value="Genomic_DNA"/>
</dbReference>
<keyword evidence="1" id="KW-0479">Metal-binding</keyword>
<protein>
    <submittedName>
        <fullName evidence="4">Prolyl 4-hydroxylase subunit alpha-3</fullName>
    </submittedName>
</protein>
<dbReference type="Proteomes" id="UP001266305">
    <property type="component" value="Unassembled WGS sequence"/>
</dbReference>
<dbReference type="Gene3D" id="2.60.120.620">
    <property type="entry name" value="q2cbj1_9rhob like domain"/>
    <property type="match status" value="1"/>
</dbReference>
<evidence type="ECO:0000313" key="4">
    <source>
        <dbReference type="EMBL" id="KAK2100963.1"/>
    </source>
</evidence>
<dbReference type="PANTHER" id="PTHR10869">
    <property type="entry name" value="PROLYL 4-HYDROXYLASE ALPHA SUBUNIT"/>
    <property type="match status" value="1"/>
</dbReference>
<comment type="caution">
    <text evidence="4">The sequence shown here is derived from an EMBL/GenBank/DDBJ whole genome shotgun (WGS) entry which is preliminary data.</text>
</comment>
<proteinExistence type="predicted"/>
<gene>
    <name evidence="4" type="primary">P4HA3_1</name>
    <name evidence="4" type="ORF">P7K49_022311</name>
</gene>
<keyword evidence="3" id="KW-0408">Iron</keyword>
<evidence type="ECO:0000256" key="1">
    <source>
        <dbReference type="ARBA" id="ARBA00022723"/>
    </source>
</evidence>
<organism evidence="4 5">
    <name type="scientific">Saguinus oedipus</name>
    <name type="common">Cotton-top tamarin</name>
    <name type="synonym">Oedipomidas oedipus</name>
    <dbReference type="NCBI Taxonomy" id="9490"/>
    <lineage>
        <taxon>Eukaryota</taxon>
        <taxon>Metazoa</taxon>
        <taxon>Chordata</taxon>
        <taxon>Craniata</taxon>
        <taxon>Vertebrata</taxon>
        <taxon>Euteleostomi</taxon>
        <taxon>Mammalia</taxon>
        <taxon>Eutheria</taxon>
        <taxon>Euarchontoglires</taxon>
        <taxon>Primates</taxon>
        <taxon>Haplorrhini</taxon>
        <taxon>Platyrrhini</taxon>
        <taxon>Cebidae</taxon>
        <taxon>Callitrichinae</taxon>
        <taxon>Saguinus</taxon>
    </lineage>
</organism>
<evidence type="ECO:0000313" key="5">
    <source>
        <dbReference type="Proteomes" id="UP001266305"/>
    </source>
</evidence>
<reference evidence="4 5" key="1">
    <citation type="submission" date="2023-05" db="EMBL/GenBank/DDBJ databases">
        <title>B98-5 Cell Line De Novo Hybrid Assembly: An Optical Mapping Approach.</title>
        <authorList>
            <person name="Kananen K."/>
            <person name="Auerbach J.A."/>
            <person name="Kautto E."/>
            <person name="Blachly J.S."/>
        </authorList>
    </citation>
    <scope>NUCLEOTIDE SEQUENCE [LARGE SCALE GENOMIC DNA]</scope>
    <source>
        <strain evidence="4">B95-8</strain>
        <tissue evidence="4">Cell line</tissue>
    </source>
</reference>
<accession>A0ABQ9UV65</accession>
<keyword evidence="5" id="KW-1185">Reference proteome</keyword>
<dbReference type="PANTHER" id="PTHR10869:SF223">
    <property type="entry name" value="PROLYL 4-HYDROXYLASE SUBUNIT ALPHA-3"/>
    <property type="match status" value="1"/>
</dbReference>
<dbReference type="InterPro" id="IPR045054">
    <property type="entry name" value="P4HA-like"/>
</dbReference>
<sequence length="284" mass="31479">MVQLGPDNKRMARNVLKYERLLAESPNQVVAEAVIQRPNIPHLQTRDTYEGLCQTLGSQPTLYQIPSLYCSYETNSNPYLVLQPIQKEILHLEPYIALYHDFVSDSEAQKIREFAEPWPLRNLSSVPRGESLSCELRAESTTDQTGNSSPRDTLLGEGSVASIFLGLLLLSATEISCGIRGEAVTSGVPHQQKHDLPTMRQEGGIDSLALMASLEGQIQLAWLKDTVDPMLVTLNHRIAALTGLDVRPPYAEYLQVVNYGIGGHYEPHFDHATVMVKSMTNPLG</sequence>
<keyword evidence="2" id="KW-0847">Vitamin C</keyword>